<dbReference type="Proteomes" id="UP001457282">
    <property type="component" value="Unassembled WGS sequence"/>
</dbReference>
<keyword evidence="3" id="KW-1185">Reference proteome</keyword>
<dbReference type="EMBL" id="JBEDUW010000002">
    <property type="protein sequence ID" value="KAK9943667.1"/>
    <property type="molecule type" value="Genomic_DNA"/>
</dbReference>
<feature type="compositionally biased region" description="Polar residues" evidence="1">
    <location>
        <begin position="107"/>
        <end position="118"/>
    </location>
</feature>
<feature type="region of interest" description="Disordered" evidence="1">
    <location>
        <begin position="136"/>
        <end position="162"/>
    </location>
</feature>
<dbReference type="AlphaFoldDB" id="A0AAW1Y7G4"/>
<feature type="compositionally biased region" description="Polar residues" evidence="1">
    <location>
        <begin position="136"/>
        <end position="156"/>
    </location>
</feature>
<organism evidence="2 3">
    <name type="scientific">Rubus argutus</name>
    <name type="common">Southern blackberry</name>
    <dbReference type="NCBI Taxonomy" id="59490"/>
    <lineage>
        <taxon>Eukaryota</taxon>
        <taxon>Viridiplantae</taxon>
        <taxon>Streptophyta</taxon>
        <taxon>Embryophyta</taxon>
        <taxon>Tracheophyta</taxon>
        <taxon>Spermatophyta</taxon>
        <taxon>Magnoliopsida</taxon>
        <taxon>eudicotyledons</taxon>
        <taxon>Gunneridae</taxon>
        <taxon>Pentapetalae</taxon>
        <taxon>rosids</taxon>
        <taxon>fabids</taxon>
        <taxon>Rosales</taxon>
        <taxon>Rosaceae</taxon>
        <taxon>Rosoideae</taxon>
        <taxon>Rosoideae incertae sedis</taxon>
        <taxon>Rubus</taxon>
    </lineage>
</organism>
<evidence type="ECO:0000313" key="3">
    <source>
        <dbReference type="Proteomes" id="UP001457282"/>
    </source>
</evidence>
<protein>
    <submittedName>
        <fullName evidence="2">Uncharacterized protein</fullName>
    </submittedName>
</protein>
<reference evidence="2 3" key="1">
    <citation type="journal article" date="2023" name="G3 (Bethesda)">
        <title>A chromosome-length genome assembly and annotation of blackberry (Rubus argutus, cv. 'Hillquist').</title>
        <authorList>
            <person name="Bruna T."/>
            <person name="Aryal R."/>
            <person name="Dudchenko O."/>
            <person name="Sargent D.J."/>
            <person name="Mead D."/>
            <person name="Buti M."/>
            <person name="Cavallini A."/>
            <person name="Hytonen T."/>
            <person name="Andres J."/>
            <person name="Pham M."/>
            <person name="Weisz D."/>
            <person name="Mascagni F."/>
            <person name="Usai G."/>
            <person name="Natali L."/>
            <person name="Bassil N."/>
            <person name="Fernandez G.E."/>
            <person name="Lomsadze A."/>
            <person name="Armour M."/>
            <person name="Olukolu B."/>
            <person name="Poorten T."/>
            <person name="Britton C."/>
            <person name="Davik J."/>
            <person name="Ashrafi H."/>
            <person name="Aiden E.L."/>
            <person name="Borodovsky M."/>
            <person name="Worthington M."/>
        </authorList>
    </citation>
    <scope>NUCLEOTIDE SEQUENCE [LARGE SCALE GENOMIC DNA]</scope>
    <source>
        <strain evidence="2">PI 553951</strain>
    </source>
</reference>
<evidence type="ECO:0000313" key="2">
    <source>
        <dbReference type="EMBL" id="KAK9943667.1"/>
    </source>
</evidence>
<accession>A0AAW1Y7G4</accession>
<name>A0AAW1Y7G4_RUBAR</name>
<feature type="compositionally biased region" description="Polar residues" evidence="1">
    <location>
        <begin position="71"/>
        <end position="99"/>
    </location>
</feature>
<proteinExistence type="predicted"/>
<evidence type="ECO:0000256" key="1">
    <source>
        <dbReference type="SAM" id="MobiDB-lite"/>
    </source>
</evidence>
<feature type="region of interest" description="Disordered" evidence="1">
    <location>
        <begin position="63"/>
        <end position="120"/>
    </location>
</feature>
<gene>
    <name evidence="2" type="ORF">M0R45_009268</name>
</gene>
<comment type="caution">
    <text evidence="2">The sequence shown here is derived from an EMBL/GenBank/DDBJ whole genome shotgun (WGS) entry which is preliminary data.</text>
</comment>
<sequence>MAAAQFLFQFQMHIITNHRSQQSTKHHHTTQISTDSPILCQVHHKKQSHPRPCLTLTATLGPTKPERIKHNNNSIHQPSKHQGTQNHHGFTEQPWQHLQNPKPRSPTAFSSRAVTPPSTEHHQFITMAKITMGTHLPTTKNYRGSSTLSHSAVTTVNHRESQ</sequence>